<dbReference type="GO" id="GO:0006508">
    <property type="term" value="P:proteolysis"/>
    <property type="evidence" value="ECO:0007669"/>
    <property type="project" value="UniProtKB-KW"/>
</dbReference>
<dbReference type="GO" id="GO:0005576">
    <property type="term" value="C:extracellular region"/>
    <property type="evidence" value="ECO:0007669"/>
    <property type="project" value="TreeGrafter"/>
</dbReference>
<proteinExistence type="predicted"/>
<dbReference type="InterPro" id="IPR021109">
    <property type="entry name" value="Peptidase_aspartic_dom_sf"/>
</dbReference>
<dbReference type="EMBL" id="BKCP01013625">
    <property type="protein sequence ID" value="GER57819.1"/>
    <property type="molecule type" value="Genomic_DNA"/>
</dbReference>
<evidence type="ECO:0000313" key="4">
    <source>
        <dbReference type="EMBL" id="GER57819.1"/>
    </source>
</evidence>
<keyword evidence="1 4" id="KW-0645">Protease</keyword>
<comment type="caution">
    <text evidence="4">The sequence shown here is derived from an EMBL/GenBank/DDBJ whole genome shotgun (WGS) entry which is preliminary data.</text>
</comment>
<dbReference type="Proteomes" id="UP000325081">
    <property type="component" value="Unassembled WGS sequence"/>
</dbReference>
<feature type="chain" id="PRO_5022731207" evidence="3">
    <location>
        <begin position="29"/>
        <end position="156"/>
    </location>
</feature>
<keyword evidence="3" id="KW-0732">Signal</keyword>
<dbReference type="AlphaFoldDB" id="A0A5A7RL26"/>
<dbReference type="SUPFAM" id="SSF50630">
    <property type="entry name" value="Acid proteases"/>
    <property type="match status" value="1"/>
</dbReference>
<name>A0A5A7RL26_STRAF</name>
<dbReference type="GO" id="GO:0008233">
    <property type="term" value="F:peptidase activity"/>
    <property type="evidence" value="ECO:0007669"/>
    <property type="project" value="UniProtKB-KW"/>
</dbReference>
<keyword evidence="2" id="KW-0378">Hydrolase</keyword>
<evidence type="ECO:0000256" key="1">
    <source>
        <dbReference type="ARBA" id="ARBA00022670"/>
    </source>
</evidence>
<dbReference type="OrthoDB" id="1750586at2759"/>
<dbReference type="PANTHER" id="PTHR47967:SF66">
    <property type="entry name" value="ASPARTIC PROTEINASE CDR1-RELATED"/>
    <property type="match status" value="1"/>
</dbReference>
<evidence type="ECO:0000256" key="2">
    <source>
        <dbReference type="ARBA" id="ARBA00022801"/>
    </source>
</evidence>
<reference evidence="5" key="1">
    <citation type="journal article" date="2019" name="Curr. Biol.">
        <title>Genome Sequence of Striga asiatica Provides Insight into the Evolution of Plant Parasitism.</title>
        <authorList>
            <person name="Yoshida S."/>
            <person name="Kim S."/>
            <person name="Wafula E.K."/>
            <person name="Tanskanen J."/>
            <person name="Kim Y.M."/>
            <person name="Honaas L."/>
            <person name="Yang Z."/>
            <person name="Spallek T."/>
            <person name="Conn C.E."/>
            <person name="Ichihashi Y."/>
            <person name="Cheong K."/>
            <person name="Cui S."/>
            <person name="Der J.P."/>
            <person name="Gundlach H."/>
            <person name="Jiao Y."/>
            <person name="Hori C."/>
            <person name="Ishida J.K."/>
            <person name="Kasahara H."/>
            <person name="Kiba T."/>
            <person name="Kim M.S."/>
            <person name="Koo N."/>
            <person name="Laohavisit A."/>
            <person name="Lee Y.H."/>
            <person name="Lumba S."/>
            <person name="McCourt P."/>
            <person name="Mortimer J.C."/>
            <person name="Mutuku J.M."/>
            <person name="Nomura T."/>
            <person name="Sasaki-Sekimoto Y."/>
            <person name="Seto Y."/>
            <person name="Wang Y."/>
            <person name="Wakatake T."/>
            <person name="Sakakibara H."/>
            <person name="Demura T."/>
            <person name="Yamaguchi S."/>
            <person name="Yoneyama K."/>
            <person name="Manabe R.I."/>
            <person name="Nelson D.C."/>
            <person name="Schulman A.H."/>
            <person name="Timko M.P."/>
            <person name="dePamphilis C.W."/>
            <person name="Choi D."/>
            <person name="Shirasu K."/>
        </authorList>
    </citation>
    <scope>NUCLEOTIDE SEQUENCE [LARGE SCALE GENOMIC DNA]</scope>
    <source>
        <strain evidence="5">cv. UVA1</strain>
    </source>
</reference>
<gene>
    <name evidence="4" type="ORF">STAS_35648</name>
</gene>
<evidence type="ECO:0000313" key="5">
    <source>
        <dbReference type="Proteomes" id="UP000325081"/>
    </source>
</evidence>
<sequence length="156" mass="17188">MKSLPISLHCVALAFLVMFMTKFQTTQATGFTIDLIHRDSLHSPSLYYSSERIKNAILRSFDHANNLLARPNLPSADIISDRGEYLMKFTLGTPGVETLAIADTGNNSCNSLPSPAVTDSRTSGEEGFQHGRLDIFGSVPIVGRRGIFFRNRGRGR</sequence>
<keyword evidence="5" id="KW-1185">Reference proteome</keyword>
<organism evidence="4 5">
    <name type="scientific">Striga asiatica</name>
    <name type="common">Asiatic witchweed</name>
    <name type="synonym">Buchnera asiatica</name>
    <dbReference type="NCBI Taxonomy" id="4170"/>
    <lineage>
        <taxon>Eukaryota</taxon>
        <taxon>Viridiplantae</taxon>
        <taxon>Streptophyta</taxon>
        <taxon>Embryophyta</taxon>
        <taxon>Tracheophyta</taxon>
        <taxon>Spermatophyta</taxon>
        <taxon>Magnoliopsida</taxon>
        <taxon>eudicotyledons</taxon>
        <taxon>Gunneridae</taxon>
        <taxon>Pentapetalae</taxon>
        <taxon>asterids</taxon>
        <taxon>lamiids</taxon>
        <taxon>Lamiales</taxon>
        <taxon>Orobanchaceae</taxon>
        <taxon>Buchnereae</taxon>
        <taxon>Striga</taxon>
    </lineage>
</organism>
<accession>A0A5A7RL26</accession>
<feature type="signal peptide" evidence="3">
    <location>
        <begin position="1"/>
        <end position="28"/>
    </location>
</feature>
<evidence type="ECO:0000256" key="3">
    <source>
        <dbReference type="SAM" id="SignalP"/>
    </source>
</evidence>
<protein>
    <submittedName>
        <fullName evidence="4">Eukaryotic aspartyl protease family protein</fullName>
    </submittedName>
</protein>
<dbReference type="PANTHER" id="PTHR47967">
    <property type="entry name" value="OS07G0603500 PROTEIN-RELATED"/>
    <property type="match status" value="1"/>
</dbReference>
<dbReference type="InterPro" id="IPR051708">
    <property type="entry name" value="Plant_Aspart_Prot_A1"/>
</dbReference>